<dbReference type="InterPro" id="IPR032466">
    <property type="entry name" value="Metal_Hydrolase"/>
</dbReference>
<comment type="subcellular location">
    <subcellularLocation>
        <location evidence="1">Membrane</location>
        <topology evidence="1">Lipid-anchor</topology>
        <topology evidence="1">GPI-anchor</topology>
    </subcellularLocation>
</comment>
<keyword evidence="1" id="KW-0224">Dipeptidase</keyword>
<name>A0A084W3P9_ANOSI</name>
<evidence type="ECO:0000313" key="2">
    <source>
        <dbReference type="EMBL" id="KFB44843.1"/>
    </source>
</evidence>
<dbReference type="Pfam" id="PF01244">
    <property type="entry name" value="Peptidase_M19"/>
    <property type="match status" value="1"/>
</dbReference>
<evidence type="ECO:0000256" key="1">
    <source>
        <dbReference type="RuleBase" id="RU341113"/>
    </source>
</evidence>
<comment type="catalytic activity">
    <reaction evidence="1">
        <text>an L-aminoacyl-L-amino acid + H2O = 2 an L-alpha-amino acid</text>
        <dbReference type="Rhea" id="RHEA:48940"/>
        <dbReference type="ChEBI" id="CHEBI:15377"/>
        <dbReference type="ChEBI" id="CHEBI:59869"/>
        <dbReference type="ChEBI" id="CHEBI:77460"/>
        <dbReference type="EC" id="3.4.13.19"/>
    </reaction>
</comment>
<keyword evidence="1" id="KW-0325">Glycoprotein</keyword>
<proteinExistence type="inferred from homology"/>
<keyword evidence="1" id="KW-0479">Metal-binding</keyword>
<evidence type="ECO:0000313" key="4">
    <source>
        <dbReference type="Proteomes" id="UP000030765"/>
    </source>
</evidence>
<sequence>MAHFILHFWHETRLYLSVLLKAVTDHLTSFHKSCLFFILGSPSHPNHHDDRDSTPKDLEDVSSYPRLFAELLGEGWTIDELEKLAGRNLLRVFEDVEKVRDKQRLVEVRPFEDIPPVVRPEEHMNCTTNS</sequence>
<comment type="similarity">
    <text evidence="1">Belongs to the metallo-dependent hydrolases superfamily. Peptidase M19 family.</text>
</comment>
<evidence type="ECO:0000313" key="3">
    <source>
        <dbReference type="EnsemblMetazoa" id="ASIC012779-PA"/>
    </source>
</evidence>
<dbReference type="InterPro" id="IPR008257">
    <property type="entry name" value="Pept_M19"/>
</dbReference>
<dbReference type="EMBL" id="KE525294">
    <property type="protein sequence ID" value="KFB44843.1"/>
    <property type="molecule type" value="Genomic_DNA"/>
</dbReference>
<reference evidence="3" key="2">
    <citation type="submission" date="2020-05" db="UniProtKB">
        <authorList>
            <consortium name="EnsemblMetazoa"/>
        </authorList>
    </citation>
    <scope>IDENTIFICATION</scope>
</reference>
<dbReference type="EnsemblMetazoa" id="ASIC012779-RA">
    <property type="protein sequence ID" value="ASIC012779-PA"/>
    <property type="gene ID" value="ASIC012779"/>
</dbReference>
<accession>A0A084W3P9</accession>
<keyword evidence="1" id="KW-0449">Lipoprotein</keyword>
<dbReference type="VEuPathDB" id="VectorBase:ASIC012779"/>
<dbReference type="AlphaFoldDB" id="A0A084W3P9"/>
<keyword evidence="1" id="KW-0336">GPI-anchor</keyword>
<dbReference type="GO" id="GO:0006508">
    <property type="term" value="P:proteolysis"/>
    <property type="evidence" value="ECO:0007669"/>
    <property type="project" value="UniProtKB-KW"/>
</dbReference>
<comment type="subunit">
    <text evidence="1">Homodimer; disulfide-linked.</text>
</comment>
<keyword evidence="1" id="KW-1015">Disulfide bond</keyword>
<organism evidence="2">
    <name type="scientific">Anopheles sinensis</name>
    <name type="common">Mosquito</name>
    <dbReference type="NCBI Taxonomy" id="74873"/>
    <lineage>
        <taxon>Eukaryota</taxon>
        <taxon>Metazoa</taxon>
        <taxon>Ecdysozoa</taxon>
        <taxon>Arthropoda</taxon>
        <taxon>Hexapoda</taxon>
        <taxon>Insecta</taxon>
        <taxon>Pterygota</taxon>
        <taxon>Neoptera</taxon>
        <taxon>Endopterygota</taxon>
        <taxon>Diptera</taxon>
        <taxon>Nematocera</taxon>
        <taxon>Culicoidea</taxon>
        <taxon>Culicidae</taxon>
        <taxon>Anophelinae</taxon>
        <taxon>Anopheles</taxon>
    </lineage>
</organism>
<dbReference type="Gene3D" id="3.20.20.140">
    <property type="entry name" value="Metal-dependent hydrolases"/>
    <property type="match status" value="1"/>
</dbReference>
<keyword evidence="1" id="KW-0645">Protease</keyword>
<dbReference type="GO" id="GO:0046872">
    <property type="term" value="F:metal ion binding"/>
    <property type="evidence" value="ECO:0007669"/>
    <property type="project" value="UniProtKB-UniRule"/>
</dbReference>
<keyword evidence="1" id="KW-0472">Membrane</keyword>
<dbReference type="GO" id="GO:0070573">
    <property type="term" value="F:metallodipeptidase activity"/>
    <property type="evidence" value="ECO:0007669"/>
    <property type="project" value="InterPro"/>
</dbReference>
<gene>
    <name evidence="2" type="ORF">ZHAS_00012779</name>
</gene>
<keyword evidence="1" id="KW-0482">Metalloprotease</keyword>
<keyword evidence="1" id="KW-0378">Hydrolase</keyword>
<protein>
    <recommendedName>
        <fullName evidence="1">Dipeptidase</fullName>
        <ecNumber evidence="1">3.4.13.19</ecNumber>
    </recommendedName>
</protein>
<dbReference type="GO" id="GO:0098552">
    <property type="term" value="C:side of membrane"/>
    <property type="evidence" value="ECO:0007669"/>
    <property type="project" value="UniProtKB-KW"/>
</dbReference>
<comment type="cofactor">
    <cofactor evidence="1">
        <name>Zn(2+)</name>
        <dbReference type="ChEBI" id="CHEBI:29105"/>
    </cofactor>
</comment>
<dbReference type="PANTHER" id="PTHR10443:SF47">
    <property type="entry name" value="DIPEPTIDASE"/>
    <property type="match status" value="1"/>
</dbReference>
<reference evidence="2 4" key="1">
    <citation type="journal article" date="2014" name="BMC Genomics">
        <title>Genome sequence of Anopheles sinensis provides insight into genetics basis of mosquito competence for malaria parasites.</title>
        <authorList>
            <person name="Zhou D."/>
            <person name="Zhang D."/>
            <person name="Ding G."/>
            <person name="Shi L."/>
            <person name="Hou Q."/>
            <person name="Ye Y."/>
            <person name="Xu Y."/>
            <person name="Zhou H."/>
            <person name="Xiong C."/>
            <person name="Li S."/>
            <person name="Yu J."/>
            <person name="Hong S."/>
            <person name="Yu X."/>
            <person name="Zou P."/>
            <person name="Chen C."/>
            <person name="Chang X."/>
            <person name="Wang W."/>
            <person name="Lv Y."/>
            <person name="Sun Y."/>
            <person name="Ma L."/>
            <person name="Shen B."/>
            <person name="Zhu C."/>
        </authorList>
    </citation>
    <scope>NUCLEOTIDE SEQUENCE [LARGE SCALE GENOMIC DNA]</scope>
</reference>
<dbReference type="PROSITE" id="PS51365">
    <property type="entry name" value="RENAL_DIPEPTIDASE_2"/>
    <property type="match status" value="1"/>
</dbReference>
<keyword evidence="4" id="KW-1185">Reference proteome</keyword>
<keyword evidence="1" id="KW-0862">Zinc</keyword>
<dbReference type="OrthoDB" id="445695at2759"/>
<dbReference type="STRING" id="74873.A0A084W3P9"/>
<dbReference type="EC" id="3.4.13.19" evidence="1"/>
<dbReference type="SUPFAM" id="SSF51556">
    <property type="entry name" value="Metallo-dependent hydrolases"/>
    <property type="match status" value="1"/>
</dbReference>
<dbReference type="EMBL" id="ATLV01020076">
    <property type="status" value="NOT_ANNOTATED_CDS"/>
    <property type="molecule type" value="Genomic_DNA"/>
</dbReference>
<dbReference type="MEROPS" id="M19.A02"/>
<dbReference type="Proteomes" id="UP000030765">
    <property type="component" value="Unassembled WGS sequence"/>
</dbReference>
<dbReference type="PANTHER" id="PTHR10443">
    <property type="entry name" value="MICROSOMAL DIPEPTIDASE"/>
    <property type="match status" value="1"/>
</dbReference>